<gene>
    <name evidence="3" type="ORF">PCOR1329_LOCUS28637</name>
</gene>
<sequence length="446" mass="46330">MAQPPSAPPPQCHCPDCLSARSMTAQLGQPPPMQVAPEEAWASSSMQPSAPAPSFVAPQLAPHAAQALAAPPPAPLRAPLLARAAQPPPAHGAQQLAVLVPSGIAAGQHLQFTTPDGQSMFVTVPRDCPPNSQVMVQYQPWRPLDQGAHLAAPRPGAGAVPGPVGPLHGPGVPLPGLAAAAAAPPLPGGDSDARGMNIGWALYGLGWLLCFVVPPLALVLWISLAVPHFCCRSPQLRAQRPRQRGPAVAAAATCLVLAAIAAVGAVVGGGFMPEEAAARGDGHLIPHRNHSHRGRPRPPGPLEHHRHFVGEVPHQRLRGAVLAGKPLFDSVSVEGLVVAGGGSLQQSSVVVSAALAGPTVVQGPREVIGVSEAPGWFSMAVHKVAGMWAAKKEAHHEAMKKWTGHVTNYTVVEGAEEEAHKPCALKAAAEKFKQQWVKLERPDVLE</sequence>
<evidence type="ECO:0000313" key="4">
    <source>
        <dbReference type="Proteomes" id="UP001189429"/>
    </source>
</evidence>
<comment type="caution">
    <text evidence="3">The sequence shown here is derived from an EMBL/GenBank/DDBJ whole genome shotgun (WGS) entry which is preliminary data.</text>
</comment>
<proteinExistence type="predicted"/>
<dbReference type="EMBL" id="CAUYUJ010010606">
    <property type="protein sequence ID" value="CAK0829815.1"/>
    <property type="molecule type" value="Genomic_DNA"/>
</dbReference>
<protein>
    <submittedName>
        <fullName evidence="3">Uncharacterized protein</fullName>
    </submittedName>
</protein>
<keyword evidence="4" id="KW-1185">Reference proteome</keyword>
<feature type="transmembrane region" description="Helical" evidence="2">
    <location>
        <begin position="200"/>
        <end position="226"/>
    </location>
</feature>
<organism evidence="3 4">
    <name type="scientific">Prorocentrum cordatum</name>
    <dbReference type="NCBI Taxonomy" id="2364126"/>
    <lineage>
        <taxon>Eukaryota</taxon>
        <taxon>Sar</taxon>
        <taxon>Alveolata</taxon>
        <taxon>Dinophyceae</taxon>
        <taxon>Prorocentrales</taxon>
        <taxon>Prorocentraceae</taxon>
        <taxon>Prorocentrum</taxon>
    </lineage>
</organism>
<reference evidence="3" key="1">
    <citation type="submission" date="2023-10" db="EMBL/GenBank/DDBJ databases">
        <authorList>
            <person name="Chen Y."/>
            <person name="Shah S."/>
            <person name="Dougan E. K."/>
            <person name="Thang M."/>
            <person name="Chan C."/>
        </authorList>
    </citation>
    <scope>NUCLEOTIDE SEQUENCE [LARGE SCALE GENOMIC DNA]</scope>
</reference>
<dbReference type="Proteomes" id="UP001189429">
    <property type="component" value="Unassembled WGS sequence"/>
</dbReference>
<feature type="region of interest" description="Disordered" evidence="1">
    <location>
        <begin position="25"/>
        <end position="56"/>
    </location>
</feature>
<evidence type="ECO:0000256" key="1">
    <source>
        <dbReference type="SAM" id="MobiDB-lite"/>
    </source>
</evidence>
<evidence type="ECO:0000313" key="3">
    <source>
        <dbReference type="EMBL" id="CAK0829815.1"/>
    </source>
</evidence>
<evidence type="ECO:0000256" key="2">
    <source>
        <dbReference type="SAM" id="Phobius"/>
    </source>
</evidence>
<feature type="compositionally biased region" description="Low complexity" evidence="1">
    <location>
        <begin position="42"/>
        <end position="56"/>
    </location>
</feature>
<keyword evidence="2" id="KW-0812">Transmembrane</keyword>
<name>A0ABN9SCT7_9DINO</name>
<feature type="transmembrane region" description="Helical" evidence="2">
    <location>
        <begin position="247"/>
        <end position="272"/>
    </location>
</feature>
<keyword evidence="2" id="KW-0472">Membrane</keyword>
<keyword evidence="2" id="KW-1133">Transmembrane helix</keyword>
<accession>A0ABN9SCT7</accession>